<comment type="caution">
    <text evidence="7">The sequence shown here is derived from an EMBL/GenBank/DDBJ whole genome shotgun (WGS) entry which is preliminary data.</text>
</comment>
<dbReference type="PANTHER" id="PTHR43303:SF4">
    <property type="entry name" value="NADPH DEHYDROGENASE C23G7.10C-RELATED"/>
    <property type="match status" value="1"/>
</dbReference>
<dbReference type="Pfam" id="PF00724">
    <property type="entry name" value="Oxidored_FMN"/>
    <property type="match status" value="1"/>
</dbReference>
<evidence type="ECO:0000256" key="5">
    <source>
        <dbReference type="ARBA" id="ARBA00023002"/>
    </source>
</evidence>
<sequence length="368" mass="38606">MTNTTTTTSPGEAKLLSPLTIRSVTLRNRIGVSPMCQYCCTDGLADDWHLVHLGSRAVGGAGLVMAEATAVVPEGRIAPGDLGLWSDAHGRALAPVAAFIRRMGAVPGIQLAHAGRKASCRPPWEGGARIVDAKDGGWDVLAPSALPFSESDPLPHALDLAGIAAVTAAFVAAAQRAVAAGFGLIELHAAHGYLLHQFLSPLSNTRTDAYGGSLENRMRLPLEVAAAIRAVIPADMPLFTRISATDWVEGGWDLEQSVVLSKELAARGVDLIDVSSGALVPHARIPVAPGFQVPFAAAIRARAGVLTSAVGLITEPAQAEAIVASGQADLVLLAREMLRTPYWALHAQQELGAAQTWPIQYGYAVQRR</sequence>
<name>A0A7C9IUK7_9BACT</name>
<evidence type="ECO:0000259" key="6">
    <source>
        <dbReference type="Pfam" id="PF00724"/>
    </source>
</evidence>
<evidence type="ECO:0000313" key="8">
    <source>
        <dbReference type="Proteomes" id="UP000482487"/>
    </source>
</evidence>
<evidence type="ECO:0000256" key="4">
    <source>
        <dbReference type="ARBA" id="ARBA00022857"/>
    </source>
</evidence>
<dbReference type="Proteomes" id="UP000482487">
    <property type="component" value="Unassembled WGS sequence"/>
</dbReference>
<evidence type="ECO:0000256" key="3">
    <source>
        <dbReference type="ARBA" id="ARBA00022643"/>
    </source>
</evidence>
<dbReference type="GO" id="GO:0003959">
    <property type="term" value="F:NADPH dehydrogenase activity"/>
    <property type="evidence" value="ECO:0007669"/>
    <property type="project" value="InterPro"/>
</dbReference>
<dbReference type="InterPro" id="IPR013785">
    <property type="entry name" value="Aldolase_TIM"/>
</dbReference>
<dbReference type="InterPro" id="IPR001155">
    <property type="entry name" value="OxRdtase_FMN_N"/>
</dbReference>
<keyword evidence="2" id="KW-0285">Flavoprotein</keyword>
<reference evidence="7 8" key="1">
    <citation type="submission" date="2020-01" db="EMBL/GenBank/DDBJ databases">
        <title>Genome sequence of Desulfovibrio aerotolerans DSM 16695(T).</title>
        <authorList>
            <person name="Karnachuk O."/>
            <person name="Avakyan M."/>
            <person name="Mardanov A."/>
            <person name="Kadnikov V."/>
            <person name="Ravin N."/>
        </authorList>
    </citation>
    <scope>NUCLEOTIDE SEQUENCE [LARGE SCALE GENOMIC DNA]</scope>
    <source>
        <strain evidence="7 8">DSM 16695</strain>
    </source>
</reference>
<dbReference type="Gene3D" id="3.20.20.70">
    <property type="entry name" value="Aldolase class I"/>
    <property type="match status" value="1"/>
</dbReference>
<dbReference type="InterPro" id="IPR044152">
    <property type="entry name" value="YqjM-like"/>
</dbReference>
<dbReference type="CDD" id="cd02932">
    <property type="entry name" value="OYE_YqiM_FMN"/>
    <property type="match status" value="1"/>
</dbReference>
<evidence type="ECO:0000256" key="1">
    <source>
        <dbReference type="ARBA" id="ARBA00001917"/>
    </source>
</evidence>
<dbReference type="GO" id="GO:0010181">
    <property type="term" value="F:FMN binding"/>
    <property type="evidence" value="ECO:0007669"/>
    <property type="project" value="InterPro"/>
</dbReference>
<keyword evidence="8" id="KW-1185">Reference proteome</keyword>
<accession>A0A7C9IUK7</accession>
<dbReference type="SUPFAM" id="SSF51395">
    <property type="entry name" value="FMN-linked oxidoreductases"/>
    <property type="match status" value="1"/>
</dbReference>
<protein>
    <submittedName>
        <fullName evidence="7">Oxidoreductase</fullName>
    </submittedName>
</protein>
<feature type="domain" description="NADH:flavin oxidoreductase/NADH oxidase N-terminal" evidence="6">
    <location>
        <begin position="14"/>
        <end position="351"/>
    </location>
</feature>
<dbReference type="GO" id="GO:0050661">
    <property type="term" value="F:NADP binding"/>
    <property type="evidence" value="ECO:0007669"/>
    <property type="project" value="InterPro"/>
</dbReference>
<dbReference type="EMBL" id="WVUD01000007">
    <property type="protein sequence ID" value="MYL82703.1"/>
    <property type="molecule type" value="Genomic_DNA"/>
</dbReference>
<keyword evidence="5" id="KW-0560">Oxidoreductase</keyword>
<keyword evidence="4" id="KW-0521">NADP</keyword>
<organism evidence="7 8">
    <name type="scientific">Solidesulfovibrio aerotolerans</name>
    <dbReference type="NCBI Taxonomy" id="295255"/>
    <lineage>
        <taxon>Bacteria</taxon>
        <taxon>Pseudomonadati</taxon>
        <taxon>Thermodesulfobacteriota</taxon>
        <taxon>Desulfovibrionia</taxon>
        <taxon>Desulfovibrionales</taxon>
        <taxon>Desulfovibrionaceae</taxon>
        <taxon>Solidesulfovibrio</taxon>
    </lineage>
</organism>
<evidence type="ECO:0000256" key="2">
    <source>
        <dbReference type="ARBA" id="ARBA00022630"/>
    </source>
</evidence>
<gene>
    <name evidence="7" type="ORF">GTA51_06080</name>
</gene>
<keyword evidence="3" id="KW-0288">FMN</keyword>
<dbReference type="OrthoDB" id="9784632at2"/>
<evidence type="ECO:0000313" key="7">
    <source>
        <dbReference type="EMBL" id="MYL82703.1"/>
    </source>
</evidence>
<proteinExistence type="predicted"/>
<dbReference type="AlphaFoldDB" id="A0A7C9IUK7"/>
<dbReference type="PANTHER" id="PTHR43303">
    <property type="entry name" value="NADPH DEHYDROGENASE C23G7.10C-RELATED"/>
    <property type="match status" value="1"/>
</dbReference>
<comment type="cofactor">
    <cofactor evidence="1">
        <name>FMN</name>
        <dbReference type="ChEBI" id="CHEBI:58210"/>
    </cofactor>
</comment>
<dbReference type="RefSeq" id="WP_160959538.1">
    <property type="nucleotide sequence ID" value="NZ_WVUD01000007.1"/>
</dbReference>